<evidence type="ECO:0000256" key="1">
    <source>
        <dbReference type="SAM" id="Phobius"/>
    </source>
</evidence>
<keyword evidence="1" id="KW-1133">Transmembrane helix</keyword>
<keyword evidence="4" id="KW-1185">Reference proteome</keyword>
<dbReference type="RefSeq" id="WP_200773404.1">
    <property type="nucleotide sequence ID" value="NZ_CP072329.1"/>
</dbReference>
<reference evidence="2" key="1">
    <citation type="submission" date="2016-12" db="EMBL/GenBank/DDBJ databases">
        <title>Draft genome of Streptococcus lactarius CCUG 66490T type strain.</title>
        <authorList>
            <person name="Salva-Serra F."/>
            <person name="Engstrom-Jakobsson H."/>
            <person name="Thorell K."/>
            <person name="Gomila M."/>
            <person name="Gonzales-Siles L."/>
            <person name="Busquets A."/>
            <person name="Jaen-Luchoro D."/>
            <person name="Karlsson R."/>
            <person name="Kristiansson E."/>
            <person name="Moore E."/>
        </authorList>
    </citation>
    <scope>NUCLEOTIDE SEQUENCE</scope>
    <source>
        <strain evidence="2">CCUG 66490</strain>
    </source>
</reference>
<keyword evidence="1" id="KW-0472">Membrane</keyword>
<dbReference type="EMBL" id="MRXX01000017">
    <property type="protein sequence ID" value="MBK4780531.1"/>
    <property type="molecule type" value="Genomic_DNA"/>
</dbReference>
<keyword evidence="1" id="KW-0812">Transmembrane</keyword>
<evidence type="ECO:0000313" key="2">
    <source>
        <dbReference type="EMBL" id="MBK4780531.1"/>
    </source>
</evidence>
<proteinExistence type="predicted"/>
<evidence type="ECO:0000313" key="3">
    <source>
        <dbReference type="EMBL" id="QUB38284.1"/>
    </source>
</evidence>
<dbReference type="Proteomes" id="UP000676511">
    <property type="component" value="Chromosome"/>
</dbReference>
<dbReference type="AlphaFoldDB" id="A0A9X0WRT2"/>
<evidence type="ECO:0000313" key="5">
    <source>
        <dbReference type="Proteomes" id="UP001138780"/>
    </source>
</evidence>
<organism evidence="2 5">
    <name type="scientific">Streptococcus lactarius</name>
    <dbReference type="NCBI Taxonomy" id="684066"/>
    <lineage>
        <taxon>Bacteria</taxon>
        <taxon>Bacillati</taxon>
        <taxon>Bacillota</taxon>
        <taxon>Bacilli</taxon>
        <taxon>Lactobacillales</taxon>
        <taxon>Streptococcaceae</taxon>
        <taxon>Streptococcus</taxon>
    </lineage>
</organism>
<protein>
    <submittedName>
        <fullName evidence="2">Uncharacterized protein</fullName>
    </submittedName>
</protein>
<sequence length="355" mass="40258">MNQKDWVEYFEAVNGRKPSMQEFQEAREKGEFVVEQKDASAQTSNNQAHSREAAVAPTSFAQEQSYQKILQPVPGKRKPKLSFNKPTTFGLAVVAIVTAITLIWIFFFTGTKSLDGIWLSNTDSMPVVYELNGKKKKVNTTHLIEKTIEGKEAKDEFIQKLSKLNLPNMQTLKDVDKKFHLSTKEVVIFKTEGLVFYNLLQSNGTNVIFFDDLADLAYCTSNLSEFKKRAVFQKIEYPDVLVGKWKNVSNTDDHLVFQITKNGASNTDVTAIYPLVDTDRINNKSGNSHSSDDEINAEFEEVQKEIKNQGYTVNSAKEVYKEAYTHSYIVPVDGGKKVIVLDKDYNFKSMVEKVQ</sequence>
<reference evidence="3 4" key="2">
    <citation type="submission" date="2021-03" db="EMBL/GenBank/DDBJ databases">
        <title>Human Oral Microbial Genomes.</title>
        <authorList>
            <person name="Johnston C.D."/>
            <person name="Chen T."/>
            <person name="Dewhirst F.E."/>
        </authorList>
    </citation>
    <scope>NUCLEOTIDE SEQUENCE [LARGE SCALE GENOMIC DNA]</scope>
    <source>
        <strain evidence="3 4">CCUG 66490</strain>
    </source>
</reference>
<name>A0A9X0WRT2_9STRE</name>
<evidence type="ECO:0000313" key="4">
    <source>
        <dbReference type="Proteomes" id="UP000676511"/>
    </source>
</evidence>
<dbReference type="EMBL" id="CP072329">
    <property type="protein sequence ID" value="QUB38284.1"/>
    <property type="molecule type" value="Genomic_DNA"/>
</dbReference>
<feature type="transmembrane region" description="Helical" evidence="1">
    <location>
        <begin position="87"/>
        <end position="107"/>
    </location>
</feature>
<gene>
    <name evidence="2" type="ORF">BTU61_10060</name>
    <name evidence="3" type="ORF">J4854_06965</name>
</gene>
<accession>A0A9X0WRT2</accession>
<dbReference type="Proteomes" id="UP001138780">
    <property type="component" value="Unassembled WGS sequence"/>
</dbReference>